<evidence type="ECO:0000313" key="4">
    <source>
        <dbReference type="Proteomes" id="UP000622245"/>
    </source>
</evidence>
<sequence length="421" mass="45528">MTATAEASPVTPIDIFDPMSPATLKDPYPAYARLRDRCPVGLLEPLDMWVVGRHPDVRSILSAPDSFSAALAFGKDSSLSDPRDPTPRRLNLRFAGDSGGVVSSSDGSEHVRLRRMVARNLAKPQLDALDATVGDQVRRVVAQLAGRGPRFDVVNDLAKPVAVKAIGRVMGLSDEVADTLAAWVDLTFRSLDPGDELSTAAAEKPLMRSNLASFRAVTSFLGRAAADPSIRSNSLVETWRQADTPKAREEVILAVLQLFQAGYETIVSALGYFVDRFLVDQSSSLLHRTASDRLADVIDEGMRLASPVRATFRVAVGDQIVDRTRIPDGAMVMVLIASANRDDRVYSDPDEARLGRPTTSLAFGAGPHRCLGRALAHLELRHVLTTLLASTKSLSADGAAQTSANILKASYEHLPVRAEWR</sequence>
<comment type="similarity">
    <text evidence="1 2">Belongs to the cytochrome P450 family.</text>
</comment>
<gene>
    <name evidence="3" type="ORF">JM949_01840</name>
</gene>
<dbReference type="Proteomes" id="UP000622245">
    <property type="component" value="Unassembled WGS sequence"/>
</dbReference>
<proteinExistence type="inferred from homology"/>
<dbReference type="RefSeq" id="WP_203146717.1">
    <property type="nucleotide sequence ID" value="NZ_JAEVHL010000004.1"/>
</dbReference>
<keyword evidence="2" id="KW-0349">Heme</keyword>
<keyword evidence="2" id="KW-0560">Oxidoreductase</keyword>
<evidence type="ECO:0000256" key="1">
    <source>
        <dbReference type="ARBA" id="ARBA00010617"/>
    </source>
</evidence>
<dbReference type="InterPro" id="IPR017972">
    <property type="entry name" value="Cyt_P450_CS"/>
</dbReference>
<dbReference type="PRINTS" id="PR00385">
    <property type="entry name" value="P450"/>
</dbReference>
<evidence type="ECO:0000256" key="2">
    <source>
        <dbReference type="RuleBase" id="RU000461"/>
    </source>
</evidence>
<keyword evidence="2" id="KW-0479">Metal-binding</keyword>
<evidence type="ECO:0000313" key="3">
    <source>
        <dbReference type="EMBL" id="MBM0274292.1"/>
    </source>
</evidence>
<dbReference type="SUPFAM" id="SSF48264">
    <property type="entry name" value="Cytochrome P450"/>
    <property type="match status" value="1"/>
</dbReference>
<dbReference type="EMBL" id="JAEVHL010000004">
    <property type="protein sequence ID" value="MBM0274292.1"/>
    <property type="molecule type" value="Genomic_DNA"/>
</dbReference>
<keyword evidence="4" id="KW-1185">Reference proteome</keyword>
<dbReference type="Gene3D" id="1.10.630.10">
    <property type="entry name" value="Cytochrome P450"/>
    <property type="match status" value="1"/>
</dbReference>
<dbReference type="PRINTS" id="PR00359">
    <property type="entry name" value="BP450"/>
</dbReference>
<dbReference type="Pfam" id="PF00067">
    <property type="entry name" value="p450"/>
    <property type="match status" value="1"/>
</dbReference>
<keyword evidence="2" id="KW-0408">Iron</keyword>
<dbReference type="InterPro" id="IPR001128">
    <property type="entry name" value="Cyt_P450"/>
</dbReference>
<dbReference type="PANTHER" id="PTHR46696">
    <property type="entry name" value="P450, PUTATIVE (EUROFUNG)-RELATED"/>
    <property type="match status" value="1"/>
</dbReference>
<dbReference type="PROSITE" id="PS00086">
    <property type="entry name" value="CYTOCHROME_P450"/>
    <property type="match status" value="1"/>
</dbReference>
<protein>
    <submittedName>
        <fullName evidence="3">Cytochrome P450</fullName>
    </submittedName>
</protein>
<dbReference type="InterPro" id="IPR036396">
    <property type="entry name" value="Cyt_P450_sf"/>
</dbReference>
<name>A0ABS1YA89_9ACTN</name>
<reference evidence="3 4" key="1">
    <citation type="submission" date="2021-01" db="EMBL/GenBank/DDBJ databases">
        <title>Draft genome sequence of Micromonospora sp. strain STR1s_6.</title>
        <authorList>
            <person name="Karlyshev A."/>
            <person name="Jawad R."/>
        </authorList>
    </citation>
    <scope>NUCLEOTIDE SEQUENCE [LARGE SCALE GENOMIC DNA]</scope>
    <source>
        <strain evidence="3 4">STR1S-6</strain>
    </source>
</reference>
<accession>A0ABS1YA89</accession>
<dbReference type="InterPro" id="IPR002397">
    <property type="entry name" value="Cyt_P450_B"/>
</dbReference>
<keyword evidence="2" id="KW-0503">Monooxygenase</keyword>
<comment type="caution">
    <text evidence="3">The sequence shown here is derived from an EMBL/GenBank/DDBJ whole genome shotgun (WGS) entry which is preliminary data.</text>
</comment>
<dbReference type="PANTHER" id="PTHR46696:SF1">
    <property type="entry name" value="CYTOCHROME P450 YJIB-RELATED"/>
    <property type="match status" value="1"/>
</dbReference>
<organism evidence="3 4">
    <name type="scientific">Micromonospora tarensis</name>
    <dbReference type="NCBI Taxonomy" id="2806100"/>
    <lineage>
        <taxon>Bacteria</taxon>
        <taxon>Bacillati</taxon>
        <taxon>Actinomycetota</taxon>
        <taxon>Actinomycetes</taxon>
        <taxon>Micromonosporales</taxon>
        <taxon>Micromonosporaceae</taxon>
        <taxon>Micromonospora</taxon>
    </lineage>
</organism>